<evidence type="ECO:0000313" key="3">
    <source>
        <dbReference type="Proteomes" id="UP000655225"/>
    </source>
</evidence>
<evidence type="ECO:0000313" key="2">
    <source>
        <dbReference type="EMBL" id="KAF8380854.1"/>
    </source>
</evidence>
<dbReference type="OrthoDB" id="1918685at2759"/>
<proteinExistence type="predicted"/>
<feature type="compositionally biased region" description="Polar residues" evidence="1">
    <location>
        <begin position="350"/>
        <end position="363"/>
    </location>
</feature>
<feature type="compositionally biased region" description="Acidic residues" evidence="1">
    <location>
        <begin position="574"/>
        <end position="591"/>
    </location>
</feature>
<protein>
    <submittedName>
        <fullName evidence="2">Uncharacterized protein</fullName>
    </submittedName>
</protein>
<dbReference type="InterPro" id="IPR044251">
    <property type="entry name" value="LHP1-like"/>
</dbReference>
<feature type="compositionally biased region" description="Basic residues" evidence="1">
    <location>
        <begin position="548"/>
        <end position="559"/>
    </location>
</feature>
<dbReference type="PANTHER" id="PTHR47240">
    <property type="entry name" value="CHROMO DOMAIN-CONTAINING PROTEIN LHP1"/>
    <property type="match status" value="1"/>
</dbReference>
<dbReference type="EMBL" id="JABCRI010000021">
    <property type="protein sequence ID" value="KAF8380854.1"/>
    <property type="molecule type" value="Genomic_DNA"/>
</dbReference>
<feature type="region of interest" description="Disordered" evidence="1">
    <location>
        <begin position="546"/>
        <end position="591"/>
    </location>
</feature>
<sequence>MHIAPPNSQKSSFKIATSGYNAQKSSFEIATFGCNAQKSSFEIATSGYNAQKSSFEIATSGYNAQKSSFEIATSGYNAQKSSFEIATFGYNAQKSSFEIATFGYNSHKSSFEITTSGYNSQKSSFEIATSGYNAQKSPFEKATSKYNSQKSSFEIATSRCNAQKSSFKIATSRYNAPKSSFEIATSGYNAQKSSFEIATSGYNAQKSSFEIATSGYDAQKSSFEIATSRYNSKKSSFEIATFGYNSQKSSFEIATSSLRSGKHRSSRKRKRKFGGPHTQPKKKQQQQQQQHSTSDLKGVKVRATVEPLLSTPLNNSSIADPPPPPSQDRVHTGKSAEGEGCGDEKEKHGNANNVETAEQTTENGYAYISLQDEQKKESEVDPKLSELKGTISIEEVDAGKFSIHFPYTRTSELDVPTDELSKGELAEPVQSNRFTGAKKRKSGFVRRFKQDSAPCEPAEALNAIGRSTIESYDKVEPLGSEDADSMGDYATDKNKLDDSINPFSIMKIIKPIGYMASLSNDVQDVSVTFVAMRWLDVDAALEASRSSQRSRRNTLRSKNKSSTSKDKGKSIAIVEDDDETQPLEEPLETLWEDLDESELEEVFVEEDEDFDGDYAVGDGLAGPLLLDTDADFTPIED</sequence>
<organism evidence="2 3">
    <name type="scientific">Tetracentron sinense</name>
    <name type="common">Spur-leaf</name>
    <dbReference type="NCBI Taxonomy" id="13715"/>
    <lineage>
        <taxon>Eukaryota</taxon>
        <taxon>Viridiplantae</taxon>
        <taxon>Streptophyta</taxon>
        <taxon>Embryophyta</taxon>
        <taxon>Tracheophyta</taxon>
        <taxon>Spermatophyta</taxon>
        <taxon>Magnoliopsida</taxon>
        <taxon>Trochodendrales</taxon>
        <taxon>Trochodendraceae</taxon>
        <taxon>Tetracentron</taxon>
    </lineage>
</organism>
<dbReference type="AlphaFoldDB" id="A0A834YGE5"/>
<feature type="compositionally biased region" description="Basic and acidic residues" evidence="1">
    <location>
        <begin position="328"/>
        <end position="349"/>
    </location>
</feature>
<reference evidence="2 3" key="1">
    <citation type="submission" date="2020-04" db="EMBL/GenBank/DDBJ databases">
        <title>Plant Genome Project.</title>
        <authorList>
            <person name="Zhang R.-G."/>
        </authorList>
    </citation>
    <scope>NUCLEOTIDE SEQUENCE [LARGE SCALE GENOMIC DNA]</scope>
    <source>
        <strain evidence="2">YNK0</strain>
        <tissue evidence="2">Leaf</tissue>
    </source>
</reference>
<dbReference type="PANTHER" id="PTHR47240:SF2">
    <property type="entry name" value="CHROMO DOMAIN-CONTAINING PROTEIN LHP1"/>
    <property type="match status" value="1"/>
</dbReference>
<gene>
    <name evidence="2" type="ORF">HHK36_028349</name>
</gene>
<dbReference type="Proteomes" id="UP000655225">
    <property type="component" value="Unassembled WGS sequence"/>
</dbReference>
<comment type="caution">
    <text evidence="2">The sequence shown here is derived from an EMBL/GenBank/DDBJ whole genome shotgun (WGS) entry which is preliminary data.</text>
</comment>
<dbReference type="GO" id="GO:0031507">
    <property type="term" value="P:heterochromatin formation"/>
    <property type="evidence" value="ECO:0007669"/>
    <property type="project" value="InterPro"/>
</dbReference>
<keyword evidence="3" id="KW-1185">Reference proteome</keyword>
<feature type="compositionally biased region" description="Basic residues" evidence="1">
    <location>
        <begin position="260"/>
        <end position="284"/>
    </location>
</feature>
<dbReference type="Gene3D" id="1.20.120.330">
    <property type="entry name" value="Nucleotidyltransferases domain 2"/>
    <property type="match status" value="1"/>
</dbReference>
<evidence type="ECO:0000256" key="1">
    <source>
        <dbReference type="SAM" id="MobiDB-lite"/>
    </source>
</evidence>
<feature type="region of interest" description="Disordered" evidence="1">
    <location>
        <begin position="255"/>
        <end position="367"/>
    </location>
</feature>
<name>A0A834YGE5_TETSI</name>
<accession>A0A834YGE5</accession>